<feature type="domain" description="D-isomer specific 2-hydroxyacid dehydrogenase NAD-binding" evidence="6">
    <location>
        <begin position="136"/>
        <end position="245"/>
    </location>
</feature>
<dbReference type="Pfam" id="PF02826">
    <property type="entry name" value="2-Hacid_dh_C"/>
    <property type="match status" value="1"/>
</dbReference>
<dbReference type="Pfam" id="PF00389">
    <property type="entry name" value="2-Hacid_dh"/>
    <property type="match status" value="1"/>
</dbReference>
<keyword evidence="3" id="KW-0520">NAD</keyword>
<dbReference type="InterPro" id="IPR036291">
    <property type="entry name" value="NAD(P)-bd_dom_sf"/>
</dbReference>
<sequence>MIKTRFKKMVAIEPTKLLPEWDEQLKNYADESTFYPDIPDTTEEIIRRIGDADCVMLSFTSYINKEVLDACPDIRYIGMCCSLYSPESANVDILTAEKKGIVVTGIRDYGDEGVREYVISELVRLLQGRGEAMWKDEPMELTSVKIGIVGMGTVGSLVAESLNFFGADVAYYSRTRKPKIEEKLSMAYYPLNDLLAEVDIVITALNKNVVLLEQEQFQLMGPGKIMMNLSIAPSHNIEALTNWLKLPGTYAFSDTVAGIGETVADMPNVFVGDHSAGLTSMAKVRLAQKVIKNIETFLK</sequence>
<name>A0ABS3LGK7_9ENTE</name>
<dbReference type="Gene3D" id="3.40.50.720">
    <property type="entry name" value="NAD(P)-binding Rossmann-like Domain"/>
    <property type="match status" value="2"/>
</dbReference>
<organism evidence="7 8">
    <name type="scientific">Candidatus Enterococcus moelleringii</name>
    <dbReference type="NCBI Taxonomy" id="2815325"/>
    <lineage>
        <taxon>Bacteria</taxon>
        <taxon>Bacillati</taxon>
        <taxon>Bacillota</taxon>
        <taxon>Bacilli</taxon>
        <taxon>Lactobacillales</taxon>
        <taxon>Enterococcaceae</taxon>
        <taxon>Enterococcus</taxon>
    </lineage>
</organism>
<evidence type="ECO:0000313" key="8">
    <source>
        <dbReference type="Proteomes" id="UP000664601"/>
    </source>
</evidence>
<dbReference type="InterPro" id="IPR006139">
    <property type="entry name" value="D-isomer_2_OHA_DH_cat_dom"/>
</dbReference>
<dbReference type="PANTHER" id="PTHR43761">
    <property type="entry name" value="D-ISOMER SPECIFIC 2-HYDROXYACID DEHYDROGENASE FAMILY PROTEIN (AFU_ORTHOLOGUE AFUA_1G13630)"/>
    <property type="match status" value="1"/>
</dbReference>
<dbReference type="InterPro" id="IPR006140">
    <property type="entry name" value="D-isomer_DH_NAD-bd"/>
</dbReference>
<keyword evidence="8" id="KW-1185">Reference proteome</keyword>
<feature type="domain" description="D-isomer specific 2-hydroxyacid dehydrogenase catalytic" evidence="5">
    <location>
        <begin position="22"/>
        <end position="299"/>
    </location>
</feature>
<dbReference type="Proteomes" id="UP000664601">
    <property type="component" value="Unassembled WGS sequence"/>
</dbReference>
<evidence type="ECO:0000256" key="2">
    <source>
        <dbReference type="ARBA" id="ARBA00023002"/>
    </source>
</evidence>
<evidence type="ECO:0000259" key="6">
    <source>
        <dbReference type="Pfam" id="PF02826"/>
    </source>
</evidence>
<evidence type="ECO:0000256" key="1">
    <source>
        <dbReference type="ARBA" id="ARBA00005854"/>
    </source>
</evidence>
<dbReference type="SUPFAM" id="SSF51735">
    <property type="entry name" value="NAD(P)-binding Rossmann-fold domains"/>
    <property type="match status" value="1"/>
</dbReference>
<dbReference type="RefSeq" id="WP_207675746.1">
    <property type="nucleotide sequence ID" value="NZ_JAFREM010000042.1"/>
</dbReference>
<accession>A0ABS3LGK7</accession>
<comment type="similarity">
    <text evidence="1 4">Belongs to the D-isomer specific 2-hydroxyacid dehydrogenase family.</text>
</comment>
<comment type="caution">
    <text evidence="7">The sequence shown here is derived from an EMBL/GenBank/DDBJ whole genome shotgun (WGS) entry which is preliminary data.</text>
</comment>
<keyword evidence="2 4" id="KW-0560">Oxidoreductase</keyword>
<evidence type="ECO:0000256" key="3">
    <source>
        <dbReference type="ARBA" id="ARBA00023027"/>
    </source>
</evidence>
<dbReference type="SUPFAM" id="SSF52283">
    <property type="entry name" value="Formate/glycerate dehydrogenase catalytic domain-like"/>
    <property type="match status" value="1"/>
</dbReference>
<gene>
    <name evidence="7" type="ORF">JZO70_21465</name>
</gene>
<protein>
    <submittedName>
        <fullName evidence="7">Dihydrofolate reductase</fullName>
    </submittedName>
</protein>
<dbReference type="InterPro" id="IPR050418">
    <property type="entry name" value="D-iso_2-hydroxyacid_DH_PdxB"/>
</dbReference>
<evidence type="ECO:0000313" key="7">
    <source>
        <dbReference type="EMBL" id="MBO1308755.1"/>
    </source>
</evidence>
<dbReference type="EMBL" id="JAFREM010000042">
    <property type="protein sequence ID" value="MBO1308755.1"/>
    <property type="molecule type" value="Genomic_DNA"/>
</dbReference>
<proteinExistence type="inferred from homology"/>
<reference evidence="7 8" key="1">
    <citation type="submission" date="2021-03" db="EMBL/GenBank/DDBJ databases">
        <title>Enterococcal diversity collection.</title>
        <authorList>
            <person name="Gilmore M.S."/>
            <person name="Schwartzman J."/>
            <person name="Van Tyne D."/>
            <person name="Martin M."/>
            <person name="Earl A.M."/>
            <person name="Manson A.L."/>
            <person name="Straub T."/>
            <person name="Salamzade R."/>
            <person name="Saavedra J."/>
            <person name="Lebreton F."/>
            <person name="Prichula J."/>
            <person name="Schaufler K."/>
            <person name="Gaca A."/>
            <person name="Sgardioli B."/>
            <person name="Wagenaar J."/>
            <person name="Strong T."/>
        </authorList>
    </citation>
    <scope>NUCLEOTIDE SEQUENCE [LARGE SCALE GENOMIC DNA]</scope>
    <source>
        <strain evidence="7 8">669A</strain>
    </source>
</reference>
<evidence type="ECO:0000259" key="5">
    <source>
        <dbReference type="Pfam" id="PF00389"/>
    </source>
</evidence>
<dbReference type="PANTHER" id="PTHR43761:SF1">
    <property type="entry name" value="D-ISOMER SPECIFIC 2-HYDROXYACID DEHYDROGENASE CATALYTIC DOMAIN-CONTAINING PROTEIN-RELATED"/>
    <property type="match status" value="1"/>
</dbReference>
<evidence type="ECO:0000256" key="4">
    <source>
        <dbReference type="RuleBase" id="RU003719"/>
    </source>
</evidence>